<reference evidence="3 4" key="1">
    <citation type="journal article" date="2015" name="Genome Biol. Evol.">
        <title>Comparative Genomics of a Bacterivorous Green Alga Reveals Evolutionary Causalities and Consequences of Phago-Mixotrophic Mode of Nutrition.</title>
        <authorList>
            <person name="Burns J.A."/>
            <person name="Paasch A."/>
            <person name="Narechania A."/>
            <person name="Kim E."/>
        </authorList>
    </citation>
    <scope>NUCLEOTIDE SEQUENCE [LARGE SCALE GENOMIC DNA]</scope>
    <source>
        <strain evidence="3 4">PLY_AMNH</strain>
    </source>
</reference>
<dbReference type="InterPro" id="IPR037284">
    <property type="entry name" value="SUF_FeS_clus_asmbl_SufBD_sf"/>
</dbReference>
<dbReference type="Pfam" id="PF01458">
    <property type="entry name" value="SUFBD_core"/>
    <property type="match status" value="1"/>
</dbReference>
<dbReference type="Pfam" id="PF19295">
    <property type="entry name" value="SufBD_N"/>
    <property type="match status" value="1"/>
</dbReference>
<evidence type="ECO:0000313" key="3">
    <source>
        <dbReference type="EMBL" id="KAK3263248.1"/>
    </source>
</evidence>
<evidence type="ECO:0000259" key="1">
    <source>
        <dbReference type="Pfam" id="PF01458"/>
    </source>
</evidence>
<proteinExistence type="predicted"/>
<dbReference type="InterPro" id="IPR045595">
    <property type="entry name" value="SufBD_N"/>
</dbReference>
<dbReference type="EMBL" id="LGRX02015614">
    <property type="protein sequence ID" value="KAK3263248.1"/>
    <property type="molecule type" value="Genomic_DNA"/>
</dbReference>
<evidence type="ECO:0008006" key="5">
    <source>
        <dbReference type="Google" id="ProtNLM"/>
    </source>
</evidence>
<dbReference type="Proteomes" id="UP001190700">
    <property type="component" value="Unassembled WGS sequence"/>
</dbReference>
<evidence type="ECO:0000313" key="4">
    <source>
        <dbReference type="Proteomes" id="UP001190700"/>
    </source>
</evidence>
<dbReference type="SUPFAM" id="SSF101960">
    <property type="entry name" value="Stabilizer of iron transporter SufD"/>
    <property type="match status" value="1"/>
</dbReference>
<name>A0AAE0FPE5_9CHLO</name>
<organism evidence="3 4">
    <name type="scientific">Cymbomonas tetramitiformis</name>
    <dbReference type="NCBI Taxonomy" id="36881"/>
    <lineage>
        <taxon>Eukaryota</taxon>
        <taxon>Viridiplantae</taxon>
        <taxon>Chlorophyta</taxon>
        <taxon>Pyramimonadophyceae</taxon>
        <taxon>Pyramimonadales</taxon>
        <taxon>Pyramimonadaceae</taxon>
        <taxon>Cymbomonas</taxon>
    </lineage>
</organism>
<feature type="domain" description="SUF system FeS cluster assembly SufBD core" evidence="1">
    <location>
        <begin position="181"/>
        <end position="410"/>
    </location>
</feature>
<comment type="caution">
    <text evidence="3">The sequence shown here is derived from an EMBL/GenBank/DDBJ whole genome shotgun (WGS) entry which is preliminary data.</text>
</comment>
<dbReference type="InterPro" id="IPR055346">
    <property type="entry name" value="Fe-S_cluster_assembly_SufBD"/>
</dbReference>
<feature type="domain" description="SUF system FeS cluster assembly SufBD N-terminal" evidence="2">
    <location>
        <begin position="24"/>
        <end position="168"/>
    </location>
</feature>
<dbReference type="PANTHER" id="PTHR43575:SF1">
    <property type="entry name" value="PROTEIN ABCI7, CHLOROPLASTIC"/>
    <property type="match status" value="1"/>
</dbReference>
<dbReference type="GO" id="GO:0016226">
    <property type="term" value="P:iron-sulfur cluster assembly"/>
    <property type="evidence" value="ECO:0007669"/>
    <property type="project" value="InterPro"/>
</dbReference>
<dbReference type="InterPro" id="IPR000825">
    <property type="entry name" value="SUF_FeS_clus_asmbl_SufBD_core"/>
</dbReference>
<keyword evidence="4" id="KW-1185">Reference proteome</keyword>
<evidence type="ECO:0000259" key="2">
    <source>
        <dbReference type="Pfam" id="PF19295"/>
    </source>
</evidence>
<dbReference type="AlphaFoldDB" id="A0AAE0FPE5"/>
<sequence>MCISSAVEVKANDTWISKALSACLPANEEANLAAMRKNAAEALSSARVPSSRVDEAYRFTDVLPIFQSKIVAPGSSAPAPDLTAFEFSEASTTRVVLVDGVFRPELSDLSGLPEGVTAGALSALEFSDQLAVQSDARGGVFSQFNSACAPDVFAITIAKGVHVDVPIHLLQLSTTASSADTMSTSNPRIIVTLGAGSTLEVVEEFAGLEDGPCFTNAVLEAALGESSTLKHGLIQNQVLGSFHNKSTFVSQEKQSSYQLTECELGGKLSRHDLDVLQIGPETDTKLYSFLLAGAGQLLDLHSKLHLDHPDGKSDQVHKCIVSSSSGRGVFDGNVKVERLAQRTDAQQLSRNLLLVPKATVNVKPNLQIIADDVKCTHGCAVSDLEEEQLFYLQSRGISPAEARDMLVFSFGQEVVAGLVYSDLRSRVEKIVTQNLVRASKQE</sequence>
<accession>A0AAE0FPE5</accession>
<gene>
    <name evidence="3" type="ORF">CYMTET_27936</name>
</gene>
<protein>
    <recommendedName>
        <fullName evidence="5">Fe-S cluster assembly protein SufD</fullName>
    </recommendedName>
</protein>
<dbReference type="NCBIfam" id="TIGR01981">
    <property type="entry name" value="sufD"/>
    <property type="match status" value="1"/>
</dbReference>
<dbReference type="InterPro" id="IPR011542">
    <property type="entry name" value="SUF_FeS_clus_asmbl_SufD"/>
</dbReference>
<dbReference type="PANTHER" id="PTHR43575">
    <property type="entry name" value="PROTEIN ABCI7, CHLOROPLASTIC"/>
    <property type="match status" value="1"/>
</dbReference>